<evidence type="ECO:0000313" key="3">
    <source>
        <dbReference type="EMBL" id="MDR7378970.1"/>
    </source>
</evidence>
<keyword evidence="2" id="KW-0732">Signal</keyword>
<proteinExistence type="inferred from homology"/>
<comment type="similarity">
    <text evidence="1">Belongs to the UPF0065 (bug) family.</text>
</comment>
<dbReference type="PIRSF" id="PIRSF017082">
    <property type="entry name" value="YflP"/>
    <property type="match status" value="1"/>
</dbReference>
<reference evidence="3 4" key="1">
    <citation type="submission" date="2023-07" db="EMBL/GenBank/DDBJ databases">
        <title>Sorghum-associated microbial communities from plants grown in Nebraska, USA.</title>
        <authorList>
            <person name="Schachtman D."/>
        </authorList>
    </citation>
    <scope>NUCLEOTIDE SEQUENCE [LARGE SCALE GENOMIC DNA]</scope>
    <source>
        <strain evidence="3 4">BE313</strain>
    </source>
</reference>
<evidence type="ECO:0000313" key="4">
    <source>
        <dbReference type="Proteomes" id="UP001180487"/>
    </source>
</evidence>
<dbReference type="InterPro" id="IPR005064">
    <property type="entry name" value="BUG"/>
</dbReference>
<dbReference type="PANTHER" id="PTHR42928:SF3">
    <property type="entry name" value="UPF0065 PROTEIN YFLP"/>
    <property type="match status" value="1"/>
</dbReference>
<dbReference type="SUPFAM" id="SSF53850">
    <property type="entry name" value="Periplasmic binding protein-like II"/>
    <property type="match status" value="1"/>
</dbReference>
<keyword evidence="4" id="KW-1185">Reference proteome</keyword>
<comment type="caution">
    <text evidence="3">The sequence shown here is derived from an EMBL/GenBank/DDBJ whole genome shotgun (WGS) entry which is preliminary data.</text>
</comment>
<dbReference type="EMBL" id="JAVDXT010000003">
    <property type="protein sequence ID" value="MDR7378970.1"/>
    <property type="molecule type" value="Genomic_DNA"/>
</dbReference>
<evidence type="ECO:0000256" key="2">
    <source>
        <dbReference type="SAM" id="SignalP"/>
    </source>
</evidence>
<feature type="signal peptide" evidence="2">
    <location>
        <begin position="1"/>
        <end position="20"/>
    </location>
</feature>
<evidence type="ECO:0000256" key="1">
    <source>
        <dbReference type="ARBA" id="ARBA00006987"/>
    </source>
</evidence>
<gene>
    <name evidence="3" type="ORF">J2X19_003664</name>
</gene>
<dbReference type="InterPro" id="IPR042100">
    <property type="entry name" value="Bug_dom1"/>
</dbReference>
<dbReference type="RefSeq" id="WP_310375261.1">
    <property type="nucleotide sequence ID" value="NZ_JAVDXT010000003.1"/>
</dbReference>
<sequence length="326" mass="34651">MSRLHRWLLLACLLANTAQAGLPEGARCIAPAKGGGGFDLTCQLVRDMLQAAGQTRVPLAIAYQPGGIGALAFHSTVTQRPADGQTIVAFSSGSLLNLAQGRFGPYSARDVRWLAALGMDYGVVAVRQDAPYRSLRQLLDALRSDPNRIVFGAGGAIGSQDWMKAALLARAAGVSHKSMRFVAFEGGGEALTALRGDHVQVLAGDAAEVGRQIEQGVPVRVLAVLSSQRLPGRWAQVPTAKEQGFDIQWPIVRGVYLGPQVSEREARDWNDALARAAAHPALGQQLVQAGLQPGWVSGPALDALVARQTAEYQRLAAEFGLARRIP</sequence>
<protein>
    <submittedName>
        <fullName evidence="3">Tricarboxylic transport membrane protein</fullName>
    </submittedName>
</protein>
<dbReference type="Pfam" id="PF03401">
    <property type="entry name" value="TctC"/>
    <property type="match status" value="1"/>
</dbReference>
<organism evidence="3 4">
    <name type="scientific">Rhodoferax ferrireducens</name>
    <dbReference type="NCBI Taxonomy" id="192843"/>
    <lineage>
        <taxon>Bacteria</taxon>
        <taxon>Pseudomonadati</taxon>
        <taxon>Pseudomonadota</taxon>
        <taxon>Betaproteobacteria</taxon>
        <taxon>Burkholderiales</taxon>
        <taxon>Comamonadaceae</taxon>
        <taxon>Rhodoferax</taxon>
    </lineage>
</organism>
<feature type="chain" id="PRO_5046195909" evidence="2">
    <location>
        <begin position="21"/>
        <end position="326"/>
    </location>
</feature>
<dbReference type="Proteomes" id="UP001180487">
    <property type="component" value="Unassembled WGS sequence"/>
</dbReference>
<dbReference type="PANTHER" id="PTHR42928">
    <property type="entry name" value="TRICARBOXYLATE-BINDING PROTEIN"/>
    <property type="match status" value="1"/>
</dbReference>
<dbReference type="Gene3D" id="3.40.190.150">
    <property type="entry name" value="Bordetella uptake gene, domain 1"/>
    <property type="match status" value="1"/>
</dbReference>
<dbReference type="Gene3D" id="3.40.190.10">
    <property type="entry name" value="Periplasmic binding protein-like II"/>
    <property type="match status" value="1"/>
</dbReference>
<name>A0ABU2CC97_9BURK</name>
<dbReference type="CDD" id="cd07012">
    <property type="entry name" value="PBP2_Bug_TTT"/>
    <property type="match status" value="1"/>
</dbReference>
<accession>A0ABU2CC97</accession>